<evidence type="ECO:0000256" key="1">
    <source>
        <dbReference type="PROSITE-ProRule" id="PRU00042"/>
    </source>
</evidence>
<protein>
    <recommendedName>
        <fullName evidence="2">C2H2-type domain-containing protein</fullName>
    </recommendedName>
</protein>
<dbReference type="AlphaFoldDB" id="A0A9P1IDC2"/>
<evidence type="ECO:0000259" key="2">
    <source>
        <dbReference type="PROSITE" id="PS50157"/>
    </source>
</evidence>
<dbReference type="Proteomes" id="UP001152747">
    <property type="component" value="Unassembled WGS sequence"/>
</dbReference>
<dbReference type="PROSITE" id="PS50157">
    <property type="entry name" value="ZINC_FINGER_C2H2_2"/>
    <property type="match status" value="1"/>
</dbReference>
<feature type="domain" description="C2H2-type" evidence="2">
    <location>
        <begin position="121"/>
        <end position="148"/>
    </location>
</feature>
<dbReference type="InterPro" id="IPR013087">
    <property type="entry name" value="Znf_C2H2_type"/>
</dbReference>
<dbReference type="GO" id="GO:0008270">
    <property type="term" value="F:zinc ion binding"/>
    <property type="evidence" value="ECO:0007669"/>
    <property type="project" value="UniProtKB-KW"/>
</dbReference>
<sequence length="188" mass="21788">MDSLIFTCSNNSCKFYSKPHVHCIKSRCHFASDDALIISNHLTIFHSKKSEIPENLHFYHIDSACKKCQFSNQKSHWHCLTCEKQFENIASHFCTSQRIEKIPNVDFCSRPFCKLKKKTHFHCKQCDQGFSNSSKLANHSHRNTGSKINSAKMKGIKEEKKDPFVLRNPIRFTLEDHLSSVDALKLEK</sequence>
<evidence type="ECO:0000313" key="3">
    <source>
        <dbReference type="EMBL" id="CAI5442773.1"/>
    </source>
</evidence>
<dbReference type="OrthoDB" id="5862449at2759"/>
<keyword evidence="4" id="KW-1185">Reference proteome</keyword>
<keyword evidence="1" id="KW-0862">Zinc</keyword>
<evidence type="ECO:0000313" key="4">
    <source>
        <dbReference type="Proteomes" id="UP001152747"/>
    </source>
</evidence>
<accession>A0A9P1IDC2</accession>
<gene>
    <name evidence="3" type="ORF">CAMP_LOCUS5410</name>
</gene>
<name>A0A9P1IDC2_9PELO</name>
<comment type="caution">
    <text evidence="3">The sequence shown here is derived from an EMBL/GenBank/DDBJ whole genome shotgun (WGS) entry which is preliminary data.</text>
</comment>
<organism evidence="3 4">
    <name type="scientific">Caenorhabditis angaria</name>
    <dbReference type="NCBI Taxonomy" id="860376"/>
    <lineage>
        <taxon>Eukaryota</taxon>
        <taxon>Metazoa</taxon>
        <taxon>Ecdysozoa</taxon>
        <taxon>Nematoda</taxon>
        <taxon>Chromadorea</taxon>
        <taxon>Rhabditida</taxon>
        <taxon>Rhabditina</taxon>
        <taxon>Rhabditomorpha</taxon>
        <taxon>Rhabditoidea</taxon>
        <taxon>Rhabditidae</taxon>
        <taxon>Peloderinae</taxon>
        <taxon>Caenorhabditis</taxon>
    </lineage>
</organism>
<reference evidence="3" key="1">
    <citation type="submission" date="2022-11" db="EMBL/GenBank/DDBJ databases">
        <authorList>
            <person name="Kikuchi T."/>
        </authorList>
    </citation>
    <scope>NUCLEOTIDE SEQUENCE</scope>
    <source>
        <strain evidence="3">PS1010</strain>
    </source>
</reference>
<proteinExistence type="predicted"/>
<keyword evidence="1" id="KW-0479">Metal-binding</keyword>
<keyword evidence="1" id="KW-0863">Zinc-finger</keyword>
<dbReference type="EMBL" id="CANHGI010000002">
    <property type="protein sequence ID" value="CAI5442773.1"/>
    <property type="molecule type" value="Genomic_DNA"/>
</dbReference>